<reference evidence="2 3" key="1">
    <citation type="submission" date="2017-06" db="EMBL/GenBank/DDBJ databases">
        <title>Comparative genomic analysis of Ambrosia Fusariam Clade fungi.</title>
        <authorList>
            <person name="Stajich J.E."/>
            <person name="Carrillo J."/>
            <person name="Kijimoto T."/>
            <person name="Eskalen A."/>
            <person name="O'Donnell K."/>
            <person name="Kasson M."/>
        </authorList>
    </citation>
    <scope>NUCLEOTIDE SEQUENCE [LARGE SCALE GENOMIC DNA]</scope>
    <source>
        <strain evidence="2">UCR3666</strain>
    </source>
</reference>
<sequence length="300" mass="32751">MLAYLPRWTVYFTVYHESNEALTTRFDIQQAWIASSVSAASAGICSTISTNPLNATEVVCSGALKLRVRRMGFGFSAAGDRSESVTRWMPNVIGGEVPTYLQLVHQIKNVVEAAVRKSLSQVDGPKEPNNELQIPAVSVESTEVESKASINEEKQVQLTQPTLQRDNLLQPPGNAGTDLKYESPITTLSSQSSTFKCSPGVRFGDMEQSRPTEPVHTQPTPQEINWAFMFDESPSDNVLQHTTGGNPFPEHGSFPGIWDNNGLVLAGELYASAGPDLNLNALEPASFQTSELFPRIQTPP</sequence>
<dbReference type="Proteomes" id="UP000277212">
    <property type="component" value="Unassembled WGS sequence"/>
</dbReference>
<evidence type="ECO:0000313" key="3">
    <source>
        <dbReference type="Proteomes" id="UP000277212"/>
    </source>
</evidence>
<gene>
    <name evidence="2" type="ORF">CDV36_006854</name>
</gene>
<proteinExistence type="predicted"/>
<keyword evidence="3" id="KW-1185">Reference proteome</keyword>
<evidence type="ECO:0000256" key="1">
    <source>
        <dbReference type="SAM" id="MobiDB-lite"/>
    </source>
</evidence>
<name>A0A3M2S8P2_9HYPO</name>
<dbReference type="AlphaFoldDB" id="A0A3M2S8P2"/>
<evidence type="ECO:0000313" key="2">
    <source>
        <dbReference type="EMBL" id="RMJ13505.1"/>
    </source>
</evidence>
<feature type="compositionally biased region" description="Polar residues" evidence="1">
    <location>
        <begin position="156"/>
        <end position="167"/>
    </location>
</feature>
<dbReference type="EMBL" id="NKUJ01000107">
    <property type="protein sequence ID" value="RMJ13505.1"/>
    <property type="molecule type" value="Genomic_DNA"/>
</dbReference>
<dbReference type="OrthoDB" id="10617656at2759"/>
<comment type="caution">
    <text evidence="2">The sequence shown here is derived from an EMBL/GenBank/DDBJ whole genome shotgun (WGS) entry which is preliminary data.</text>
</comment>
<organism evidence="2 3">
    <name type="scientific">Fusarium kuroshium</name>
    <dbReference type="NCBI Taxonomy" id="2010991"/>
    <lineage>
        <taxon>Eukaryota</taxon>
        <taxon>Fungi</taxon>
        <taxon>Dikarya</taxon>
        <taxon>Ascomycota</taxon>
        <taxon>Pezizomycotina</taxon>
        <taxon>Sordariomycetes</taxon>
        <taxon>Hypocreomycetidae</taxon>
        <taxon>Hypocreales</taxon>
        <taxon>Nectriaceae</taxon>
        <taxon>Fusarium</taxon>
        <taxon>Fusarium solani species complex</taxon>
    </lineage>
</organism>
<protein>
    <submittedName>
        <fullName evidence="2">Uncharacterized protein</fullName>
    </submittedName>
</protein>
<accession>A0A3M2S8P2</accession>
<feature type="region of interest" description="Disordered" evidence="1">
    <location>
        <begin position="148"/>
        <end position="178"/>
    </location>
</feature>